<accession>A0AA35REG9</accession>
<feature type="domain" description="Glycosyl hydrolase-like 10" evidence="2">
    <location>
        <begin position="143"/>
        <end position="406"/>
    </location>
</feature>
<dbReference type="Proteomes" id="UP001174909">
    <property type="component" value="Unassembled WGS sequence"/>
</dbReference>
<evidence type="ECO:0000313" key="3">
    <source>
        <dbReference type="EMBL" id="CAI8009980.1"/>
    </source>
</evidence>
<dbReference type="EMBL" id="CASHTH010000999">
    <property type="protein sequence ID" value="CAI8009980.1"/>
    <property type="molecule type" value="Genomic_DNA"/>
</dbReference>
<organism evidence="3 4">
    <name type="scientific">Geodia barretti</name>
    <name type="common">Barrett's horny sponge</name>
    <dbReference type="NCBI Taxonomy" id="519541"/>
    <lineage>
        <taxon>Eukaryota</taxon>
        <taxon>Metazoa</taxon>
        <taxon>Porifera</taxon>
        <taxon>Demospongiae</taxon>
        <taxon>Heteroscleromorpha</taxon>
        <taxon>Tetractinellida</taxon>
        <taxon>Astrophorina</taxon>
        <taxon>Geodiidae</taxon>
        <taxon>Geodia</taxon>
    </lineage>
</organism>
<keyword evidence="3" id="KW-0378">Hydrolase</keyword>
<evidence type="ECO:0000256" key="1">
    <source>
        <dbReference type="ARBA" id="ARBA00022729"/>
    </source>
</evidence>
<keyword evidence="1" id="KW-0732">Signal</keyword>
<proteinExistence type="predicted"/>
<dbReference type="AlphaFoldDB" id="A0AA35REG9"/>
<protein>
    <submittedName>
        <fullName evidence="3">Glycosyl hydrolase YngK</fullName>
    </submittedName>
</protein>
<dbReference type="GO" id="GO:0016787">
    <property type="term" value="F:hydrolase activity"/>
    <property type="evidence" value="ECO:0007669"/>
    <property type="project" value="UniProtKB-KW"/>
</dbReference>
<dbReference type="PANTHER" id="PTHR43405">
    <property type="entry name" value="GLYCOSYL HYDROLASE DIGH"/>
    <property type="match status" value="1"/>
</dbReference>
<keyword evidence="4" id="KW-1185">Reference proteome</keyword>
<dbReference type="SUPFAM" id="SSF51445">
    <property type="entry name" value="(Trans)glycosidases"/>
    <property type="match status" value="1"/>
</dbReference>
<evidence type="ECO:0000259" key="2">
    <source>
        <dbReference type="Pfam" id="PF02638"/>
    </source>
</evidence>
<sequence length="462" mass="51446">MGEAGVFFSHIFLPDDILTKTRFLAALLGHLVPEFRHPLAKRAIEMMTTVGHTDGLEALVMFVQESGVPEAVQALETGKRLMEKARSEYDSKAYNAAITTARASREAFSRAYFLSHISLETEGRAVWNHSGLGAYPGDWDRSAKELAAAGVNMILPNMAWAGVAHYSSKVLPQSKTFTQYGDQLAQCVTAARTYDLEVHVWKITWNLEGAPKGFVEKMRKDGRTQVSAAGKPLNWLCPSHPKNVQLEVESILEIVTNYDVDGIHLDYIRYPGSHACYCEECRKRFTLATRQQIDEWPAAVLPGTGTYSDEYIEWRTQQITRLVRMLHKRLREANPDIKLSAAVFGGYPACVTSIGQDWIAWAKAGYVDFVCPMNYTEDTNYFTELFVNQLALMPKEVAIYPGIGATATNSLLTPDAVVEQIYLSRSLGASGWTIFDYSLDISETVLPALEMGVGKRKANPSH</sequence>
<dbReference type="InterPro" id="IPR003790">
    <property type="entry name" value="GHL10"/>
</dbReference>
<dbReference type="Gene3D" id="3.20.20.80">
    <property type="entry name" value="Glycosidases"/>
    <property type="match status" value="1"/>
</dbReference>
<reference evidence="3" key="1">
    <citation type="submission" date="2023-03" db="EMBL/GenBank/DDBJ databases">
        <authorList>
            <person name="Steffen K."/>
            <person name="Cardenas P."/>
        </authorList>
    </citation>
    <scope>NUCLEOTIDE SEQUENCE</scope>
</reference>
<dbReference type="InterPro" id="IPR017853">
    <property type="entry name" value="GH"/>
</dbReference>
<evidence type="ECO:0000313" key="4">
    <source>
        <dbReference type="Proteomes" id="UP001174909"/>
    </source>
</evidence>
<gene>
    <name evidence="3" type="ORF">GBAR_LOCUS6645</name>
</gene>
<dbReference type="Pfam" id="PF02638">
    <property type="entry name" value="GHL10"/>
    <property type="match status" value="1"/>
</dbReference>
<dbReference type="InterPro" id="IPR052177">
    <property type="entry name" value="Divisome_Glycosyl_Hydrolase"/>
</dbReference>
<comment type="caution">
    <text evidence="3">The sequence shown here is derived from an EMBL/GenBank/DDBJ whole genome shotgun (WGS) entry which is preliminary data.</text>
</comment>
<dbReference type="PANTHER" id="PTHR43405:SF1">
    <property type="entry name" value="GLYCOSYL HYDROLASE DIGH"/>
    <property type="match status" value="1"/>
</dbReference>
<name>A0AA35REG9_GEOBA</name>